<accession>A0AB34QAI7</accession>
<organism evidence="1 2">
    <name type="scientific">Xanthomonas citri pv. fuscans</name>
    <dbReference type="NCBI Taxonomy" id="366649"/>
    <lineage>
        <taxon>Bacteria</taxon>
        <taxon>Pseudomonadati</taxon>
        <taxon>Pseudomonadota</taxon>
        <taxon>Gammaproteobacteria</taxon>
        <taxon>Lysobacterales</taxon>
        <taxon>Lysobacteraceae</taxon>
        <taxon>Xanthomonas</taxon>
    </lineage>
</organism>
<dbReference type="AlphaFoldDB" id="A0AB34QAI7"/>
<reference evidence="2" key="1">
    <citation type="submission" date="2015-04" db="EMBL/GenBank/DDBJ databases">
        <title>Genome sequencing of pathogens of bean.</title>
        <authorList>
            <person name="Harrison J."/>
            <person name="Aritua V."/>
            <person name="Sapp M."/>
            <person name="Smith J."/>
            <person name="Studholme D.J."/>
        </authorList>
    </citation>
    <scope>NUCLEOTIDE SEQUENCE [LARGE SCALE GENOMIC DNA]</scope>
    <source>
        <strain evidence="2">NCPPB 1058</strain>
    </source>
</reference>
<evidence type="ECO:0000313" key="2">
    <source>
        <dbReference type="Proteomes" id="UP000030585"/>
    </source>
</evidence>
<dbReference type="EMBL" id="JSEY02000002">
    <property type="protein sequence ID" value="KGU54773.2"/>
    <property type="molecule type" value="Genomic_DNA"/>
</dbReference>
<dbReference type="Proteomes" id="UP000030585">
    <property type="component" value="Unassembled WGS sequence"/>
</dbReference>
<gene>
    <name evidence="1" type="ORF">NY98_05390</name>
</gene>
<name>A0AB34QAI7_XANCI</name>
<proteinExistence type="predicted"/>
<sequence length="368" mass="39779">MCSAQAVGAVDCGGLQLMHIQHQHRIVAFAQPGAGAEQALLRADVPVTPQQASVDPQIAFAPLAHVQVHVADRLQCDIGREEQAGARGWGLQWAQRGRGVAIQRYAVHLPAAQLAAIQSHRAEQAFGIAQCRAEIDMAETVDQHVELAFLRGGVRQGELRGTVEVRMPHARDMADLPAIQVDCCVVVHLAQVQLRAGGNAAPIDHQAQVLPEQGLVVGRLVGRHRPIAQVVPQRCDRVCNDRVEAGARWRRRNRRQRAAAVLGDDAAQCRVGRRGAAAFVDRCAVVVAGEHRLEVRTVVFGIGASAQPEVAAAVHHIQIERIAGRHQALQHRRVVAARHIGIAPMRQPARVAFGDPYRCVTCDGSGLL</sequence>
<evidence type="ECO:0000313" key="1">
    <source>
        <dbReference type="EMBL" id="KGU54773.2"/>
    </source>
</evidence>
<protein>
    <submittedName>
        <fullName evidence="1">Uncharacterized protein</fullName>
    </submittedName>
</protein>
<comment type="caution">
    <text evidence="1">The sequence shown here is derived from an EMBL/GenBank/DDBJ whole genome shotgun (WGS) entry which is preliminary data.</text>
</comment>